<comment type="similarity">
    <text evidence="2 6">Belongs to the flagella basal body rod proteins family.</text>
</comment>
<feature type="domain" description="Flagellar basal body rod protein N-terminal" evidence="7">
    <location>
        <begin position="21"/>
        <end position="39"/>
    </location>
</feature>
<dbReference type="RefSeq" id="WP_127766652.1">
    <property type="nucleotide sequence ID" value="NZ_SADE01000003.1"/>
</dbReference>
<dbReference type="GO" id="GO:0071973">
    <property type="term" value="P:bacterial-type flagellum-dependent cell motility"/>
    <property type="evidence" value="ECO:0007669"/>
    <property type="project" value="InterPro"/>
</dbReference>
<evidence type="ECO:0000256" key="2">
    <source>
        <dbReference type="ARBA" id="ARBA00009677"/>
    </source>
</evidence>
<evidence type="ECO:0000256" key="3">
    <source>
        <dbReference type="ARBA" id="ARBA00014376"/>
    </source>
</evidence>
<accession>A0A437QJH1</accession>
<organism evidence="8 9">
    <name type="scientific">Hwanghaeella grinnelliae</name>
    <dbReference type="NCBI Taxonomy" id="2500179"/>
    <lineage>
        <taxon>Bacteria</taxon>
        <taxon>Pseudomonadati</taxon>
        <taxon>Pseudomonadota</taxon>
        <taxon>Alphaproteobacteria</taxon>
        <taxon>Rhodospirillales</taxon>
        <taxon>Rhodospirillaceae</taxon>
        <taxon>Hwanghaeella</taxon>
    </lineage>
</organism>
<dbReference type="Pfam" id="PF00460">
    <property type="entry name" value="Flg_bb_rod"/>
    <property type="match status" value="1"/>
</dbReference>
<sequence length="135" mass="15315">MPLKDTALFTMTGDRMRWLTQRQRVLAQNIANANTPGYQAQDLRALDFRQALRETQSNLPLETAQGASFAAKTSANAYKVQDNRYPYEVTPDDNAVIMEEQVMKLGQTQADYQLATRIFRKYTDLYKTALGSNGQ</sequence>
<dbReference type="Proteomes" id="UP000287447">
    <property type="component" value="Unassembled WGS sequence"/>
</dbReference>
<keyword evidence="8" id="KW-0966">Cell projection</keyword>
<dbReference type="AlphaFoldDB" id="A0A437QJH1"/>
<dbReference type="EMBL" id="SADE01000003">
    <property type="protein sequence ID" value="RVU34640.1"/>
    <property type="molecule type" value="Genomic_DNA"/>
</dbReference>
<dbReference type="PIRSF" id="PIRSF002889">
    <property type="entry name" value="Rod_FlgB"/>
    <property type="match status" value="1"/>
</dbReference>
<evidence type="ECO:0000256" key="5">
    <source>
        <dbReference type="ARBA" id="ARBA00024934"/>
    </source>
</evidence>
<evidence type="ECO:0000256" key="1">
    <source>
        <dbReference type="ARBA" id="ARBA00004117"/>
    </source>
</evidence>
<keyword evidence="8" id="KW-0969">Cilium</keyword>
<evidence type="ECO:0000256" key="4">
    <source>
        <dbReference type="ARBA" id="ARBA00023143"/>
    </source>
</evidence>
<dbReference type="NCBIfam" id="TIGR01396">
    <property type="entry name" value="FlgB"/>
    <property type="match status" value="1"/>
</dbReference>
<reference evidence="9" key="1">
    <citation type="submission" date="2019-01" db="EMBL/GenBank/DDBJ databases">
        <title>Gri0909 isolated from a small marine red alga.</title>
        <authorList>
            <person name="Kim J."/>
            <person name="Jeong S.E."/>
            <person name="Jeon C.O."/>
        </authorList>
    </citation>
    <scope>NUCLEOTIDE SEQUENCE [LARGE SCALE GENOMIC DNA]</scope>
    <source>
        <strain evidence="9">Gri0909</strain>
    </source>
</reference>
<comment type="subcellular location">
    <subcellularLocation>
        <location evidence="1 6">Bacterial flagellum basal body</location>
    </subcellularLocation>
</comment>
<gene>
    <name evidence="8" type="primary">flgB</name>
    <name evidence="8" type="ORF">EOI86_17435</name>
</gene>
<comment type="subunit">
    <text evidence="6">The basal body constitutes a major portion of the flagellar organelle and consists of a number of rings mounted on a central rod.</text>
</comment>
<comment type="caution">
    <text evidence="8">The sequence shown here is derived from an EMBL/GenBank/DDBJ whole genome shotgun (WGS) entry which is preliminary data.</text>
</comment>
<dbReference type="GO" id="GO:0030694">
    <property type="term" value="C:bacterial-type flagellum basal body, rod"/>
    <property type="evidence" value="ECO:0007669"/>
    <property type="project" value="InterPro"/>
</dbReference>
<evidence type="ECO:0000259" key="7">
    <source>
        <dbReference type="Pfam" id="PF00460"/>
    </source>
</evidence>
<evidence type="ECO:0000313" key="8">
    <source>
        <dbReference type="EMBL" id="RVU34640.1"/>
    </source>
</evidence>
<keyword evidence="9" id="KW-1185">Reference proteome</keyword>
<keyword evidence="4 6" id="KW-0975">Bacterial flagellum</keyword>
<proteinExistence type="inferred from homology"/>
<comment type="function">
    <text evidence="5 6">Structural component of flagellum, the bacterial motility apparatus. Part of the rod structure of flagellar basal body.</text>
</comment>
<dbReference type="InterPro" id="IPR006300">
    <property type="entry name" value="FlgB"/>
</dbReference>
<evidence type="ECO:0000313" key="9">
    <source>
        <dbReference type="Proteomes" id="UP000287447"/>
    </source>
</evidence>
<dbReference type="InterPro" id="IPR001444">
    <property type="entry name" value="Flag_bb_rod_N"/>
</dbReference>
<evidence type="ECO:0000256" key="6">
    <source>
        <dbReference type="PIRNR" id="PIRNR002889"/>
    </source>
</evidence>
<protein>
    <recommendedName>
        <fullName evidence="3 6">Flagellar basal body rod protein FlgB</fullName>
    </recommendedName>
</protein>
<name>A0A437QJH1_9PROT</name>
<dbReference type="OrthoDB" id="9788334at2"/>
<keyword evidence="8" id="KW-0282">Flagellum</keyword>